<gene>
    <name evidence="2" type="ORF">AJ78_03893</name>
</gene>
<dbReference type="EMBL" id="LGRN01000133">
    <property type="protein sequence ID" value="OJD15875.1"/>
    <property type="molecule type" value="Genomic_DNA"/>
</dbReference>
<feature type="chain" id="PRO_5012927516" evidence="1">
    <location>
        <begin position="21"/>
        <end position="64"/>
    </location>
</feature>
<sequence length="64" mass="6381">MKFIYSLTAGLIALATTVAAAPQLPLDTVTGVVGGLPVVGGLIGGLQVKSRRAPGDGDDDTESE</sequence>
<protein>
    <submittedName>
        <fullName evidence="2">Uncharacterized protein</fullName>
    </submittedName>
</protein>
<accession>A0A1J9Q6L8</accession>
<keyword evidence="3" id="KW-1185">Reference proteome</keyword>
<evidence type="ECO:0000313" key="2">
    <source>
        <dbReference type="EMBL" id="OJD15875.1"/>
    </source>
</evidence>
<proteinExistence type="predicted"/>
<dbReference type="Proteomes" id="UP000182235">
    <property type="component" value="Unassembled WGS sequence"/>
</dbReference>
<evidence type="ECO:0000313" key="3">
    <source>
        <dbReference type="Proteomes" id="UP000182235"/>
    </source>
</evidence>
<feature type="signal peptide" evidence="1">
    <location>
        <begin position="1"/>
        <end position="20"/>
    </location>
</feature>
<comment type="caution">
    <text evidence="2">The sequence shown here is derived from an EMBL/GenBank/DDBJ whole genome shotgun (WGS) entry which is preliminary data.</text>
</comment>
<keyword evidence="1" id="KW-0732">Signal</keyword>
<reference evidence="2 3" key="1">
    <citation type="submission" date="2015-07" db="EMBL/GenBank/DDBJ databases">
        <title>Emmonsia species relationships and genome sequence.</title>
        <authorList>
            <consortium name="The Broad Institute Genomics Platform"/>
            <person name="Cuomo C.A."/>
            <person name="Munoz J.F."/>
            <person name="Imamovic A."/>
            <person name="Priest M.E."/>
            <person name="Young S."/>
            <person name="Clay O.K."/>
            <person name="McEwen J.G."/>
        </authorList>
    </citation>
    <scope>NUCLEOTIDE SEQUENCE [LARGE SCALE GENOMIC DNA]</scope>
    <source>
        <strain evidence="2 3">UAMH 9510</strain>
    </source>
</reference>
<name>A0A1J9Q6L8_9EURO</name>
<dbReference type="VEuPathDB" id="FungiDB:AJ78_03893"/>
<organism evidence="2 3">
    <name type="scientific">Emergomyces pasteurianus Ep9510</name>
    <dbReference type="NCBI Taxonomy" id="1447872"/>
    <lineage>
        <taxon>Eukaryota</taxon>
        <taxon>Fungi</taxon>
        <taxon>Dikarya</taxon>
        <taxon>Ascomycota</taxon>
        <taxon>Pezizomycotina</taxon>
        <taxon>Eurotiomycetes</taxon>
        <taxon>Eurotiomycetidae</taxon>
        <taxon>Onygenales</taxon>
        <taxon>Ajellomycetaceae</taxon>
        <taxon>Emergomyces</taxon>
    </lineage>
</organism>
<evidence type="ECO:0000256" key="1">
    <source>
        <dbReference type="SAM" id="SignalP"/>
    </source>
</evidence>
<dbReference type="AlphaFoldDB" id="A0A1J9Q6L8"/>